<accession>A0A382XW82</accession>
<dbReference type="AlphaFoldDB" id="A0A382XW82"/>
<gene>
    <name evidence="1" type="ORF">METZ01_LOCUS427933</name>
</gene>
<sequence>MPSLNSNIADVGRGFAAFLSPPPEGTVRFTVGQPNFQTPDLVVEAAKDALDDGQHGYTRSQGTEEVCDSVASYLSRYDLNVD</sequence>
<evidence type="ECO:0000313" key="1">
    <source>
        <dbReference type="EMBL" id="SVD75079.1"/>
    </source>
</evidence>
<evidence type="ECO:0008006" key="2">
    <source>
        <dbReference type="Google" id="ProtNLM"/>
    </source>
</evidence>
<dbReference type="InterPro" id="IPR015421">
    <property type="entry name" value="PyrdxlP-dep_Trfase_major"/>
</dbReference>
<feature type="non-terminal residue" evidence="1">
    <location>
        <position position="82"/>
    </location>
</feature>
<dbReference type="SUPFAM" id="SSF53383">
    <property type="entry name" value="PLP-dependent transferases"/>
    <property type="match status" value="1"/>
</dbReference>
<dbReference type="InterPro" id="IPR015422">
    <property type="entry name" value="PyrdxlP-dep_Trfase_small"/>
</dbReference>
<proteinExistence type="predicted"/>
<dbReference type="EMBL" id="UINC01170837">
    <property type="protein sequence ID" value="SVD75079.1"/>
    <property type="molecule type" value="Genomic_DNA"/>
</dbReference>
<protein>
    <recommendedName>
        <fullName evidence="2">Aminotransferase class I/classII domain-containing protein</fullName>
    </recommendedName>
</protein>
<dbReference type="Gene3D" id="3.90.1150.10">
    <property type="entry name" value="Aspartate Aminotransferase, domain 1"/>
    <property type="match status" value="1"/>
</dbReference>
<dbReference type="Gene3D" id="3.40.640.10">
    <property type="entry name" value="Type I PLP-dependent aspartate aminotransferase-like (Major domain)"/>
    <property type="match status" value="1"/>
</dbReference>
<dbReference type="InterPro" id="IPR015424">
    <property type="entry name" value="PyrdxlP-dep_Trfase"/>
</dbReference>
<organism evidence="1">
    <name type="scientific">marine metagenome</name>
    <dbReference type="NCBI Taxonomy" id="408172"/>
    <lineage>
        <taxon>unclassified sequences</taxon>
        <taxon>metagenomes</taxon>
        <taxon>ecological metagenomes</taxon>
    </lineage>
</organism>
<reference evidence="1" key="1">
    <citation type="submission" date="2018-05" db="EMBL/GenBank/DDBJ databases">
        <authorList>
            <person name="Lanie J.A."/>
            <person name="Ng W.-L."/>
            <person name="Kazmierczak K.M."/>
            <person name="Andrzejewski T.M."/>
            <person name="Davidsen T.M."/>
            <person name="Wayne K.J."/>
            <person name="Tettelin H."/>
            <person name="Glass J.I."/>
            <person name="Rusch D."/>
            <person name="Podicherti R."/>
            <person name="Tsui H.-C.T."/>
            <person name="Winkler M.E."/>
        </authorList>
    </citation>
    <scope>NUCLEOTIDE SEQUENCE</scope>
</reference>
<name>A0A382XW82_9ZZZZ</name>